<dbReference type="Proteomes" id="UP000202533">
    <property type="component" value="Segment"/>
</dbReference>
<name>A0A1B1P8Z6_9CAUD</name>
<dbReference type="GeneID" id="29067126"/>
<sequence length="157" mass="18321">MKIKYEQQRYNALYRGIPWEFTYDTWIEWWKSTGKLSERGRKGHEYCMCRIGDKGPYSPTNVFCATNADNVRDAVKNGVKPYGGKCDNFKGKHHTEESRKKISENSASKLTDTEVASRIEVYNSMDMTKWGALNRYAKAINVTHTQARRFINSYIER</sequence>
<evidence type="ECO:0000259" key="1">
    <source>
        <dbReference type="Pfam" id="PF07460"/>
    </source>
</evidence>
<evidence type="ECO:0000313" key="2">
    <source>
        <dbReference type="EMBL" id="ANT40585.1"/>
    </source>
</evidence>
<reference evidence="2 3" key="1">
    <citation type="submission" date="2016-05" db="EMBL/GenBank/DDBJ databases">
        <title>Complete genome sequence of Klebsiella pneumoniae bacteriophage vB_KpnM_KpV477.</title>
        <authorList>
            <person name="Komisarova E.V."/>
            <person name="Krasilnikova V.M."/>
            <person name="Kislichkina A.A."/>
            <person name="Bogun A.G."/>
            <person name="Volozhantsev N.V."/>
        </authorList>
    </citation>
    <scope>NUCLEOTIDE SEQUENCE [LARGE SCALE GENOMIC DNA]</scope>
</reference>
<dbReference type="Pfam" id="PF07460">
    <property type="entry name" value="NUMOD3"/>
    <property type="match status" value="1"/>
</dbReference>
<dbReference type="SUPFAM" id="SSF64496">
    <property type="entry name" value="DNA-binding domain of intron-encoded endonucleases"/>
    <property type="match status" value="1"/>
</dbReference>
<protein>
    <recommendedName>
        <fullName evidence="1">Nuclease associated modular domain-containing protein</fullName>
    </recommendedName>
</protein>
<proteinExistence type="predicted"/>
<dbReference type="InterPro" id="IPR003611">
    <property type="entry name" value="NUMOD3"/>
</dbReference>
<feature type="domain" description="Nuclease associated modular" evidence="1">
    <location>
        <begin position="89"/>
        <end position="103"/>
    </location>
</feature>
<dbReference type="RefSeq" id="YP_009288824.1">
    <property type="nucleotide sequence ID" value="NC_031087.1"/>
</dbReference>
<dbReference type="GO" id="GO:0003677">
    <property type="term" value="F:DNA binding"/>
    <property type="evidence" value="ECO:0007669"/>
    <property type="project" value="InterPro"/>
</dbReference>
<accession>A0A1B1P8Z6</accession>
<dbReference type="EMBL" id="KX258185">
    <property type="protein sequence ID" value="ANT40585.1"/>
    <property type="molecule type" value="Genomic_DNA"/>
</dbReference>
<gene>
    <name evidence="2" type="ORF">kpv477_148</name>
</gene>
<dbReference type="KEGG" id="vg:29067126"/>
<dbReference type="OrthoDB" id="23174at10239"/>
<keyword evidence="3" id="KW-1185">Reference proteome</keyword>
<organism evidence="2 3">
    <name type="scientific">Klebsiella phage vB_KpnM_KpV477</name>
    <dbReference type="NCBI Taxonomy" id="1852625"/>
    <lineage>
        <taxon>Viruses</taxon>
        <taxon>Duplodnaviria</taxon>
        <taxon>Heunggongvirae</taxon>
        <taxon>Uroviricota</taxon>
        <taxon>Caudoviricetes</taxon>
        <taxon>Pantevenvirales</taxon>
        <taxon>Straboviridae</taxon>
        <taxon>Tevenvirinae</taxon>
        <taxon>Jiaodavirus</taxon>
        <taxon>Jiaodavirus kpv477</taxon>
    </lineage>
</organism>
<evidence type="ECO:0000313" key="3">
    <source>
        <dbReference type="Proteomes" id="UP000202533"/>
    </source>
</evidence>